<comment type="caution">
    <text evidence="10">The sequence shown here is derived from an EMBL/GenBank/DDBJ whole genome shotgun (WGS) entry which is preliminary data.</text>
</comment>
<proteinExistence type="predicted"/>
<dbReference type="InterPro" id="IPR006153">
    <property type="entry name" value="Cation/H_exchanger_TM"/>
</dbReference>
<feature type="transmembrane region" description="Helical" evidence="8">
    <location>
        <begin position="70"/>
        <end position="91"/>
    </location>
</feature>
<protein>
    <submittedName>
        <fullName evidence="10">Transporter (CPA2 family)</fullName>
    </submittedName>
</protein>
<dbReference type="InterPro" id="IPR050794">
    <property type="entry name" value="CPA2_transporter"/>
</dbReference>
<evidence type="ECO:0000256" key="6">
    <source>
        <dbReference type="ARBA" id="ARBA00023136"/>
    </source>
</evidence>
<evidence type="ECO:0000256" key="4">
    <source>
        <dbReference type="ARBA" id="ARBA00022989"/>
    </source>
</evidence>
<feature type="transmembrane region" description="Helical" evidence="8">
    <location>
        <begin position="139"/>
        <end position="159"/>
    </location>
</feature>
<feature type="transmembrane region" description="Helical" evidence="8">
    <location>
        <begin position="320"/>
        <end position="343"/>
    </location>
</feature>
<feature type="compositionally biased region" description="Basic and acidic residues" evidence="7">
    <location>
        <begin position="419"/>
        <end position="428"/>
    </location>
</feature>
<keyword evidence="4 8" id="KW-1133">Transmembrane helix</keyword>
<evidence type="ECO:0000313" key="11">
    <source>
        <dbReference type="Proteomes" id="UP000295444"/>
    </source>
</evidence>
<dbReference type="GO" id="GO:0015297">
    <property type="term" value="F:antiporter activity"/>
    <property type="evidence" value="ECO:0007669"/>
    <property type="project" value="InterPro"/>
</dbReference>
<evidence type="ECO:0000259" key="9">
    <source>
        <dbReference type="Pfam" id="PF00999"/>
    </source>
</evidence>
<feature type="transmembrane region" description="Helical" evidence="8">
    <location>
        <begin position="6"/>
        <end position="28"/>
    </location>
</feature>
<evidence type="ECO:0000256" key="5">
    <source>
        <dbReference type="ARBA" id="ARBA00023065"/>
    </source>
</evidence>
<feature type="transmembrane region" description="Helical" evidence="8">
    <location>
        <begin position="103"/>
        <end position="127"/>
    </location>
</feature>
<keyword evidence="2" id="KW-0813">Transport</keyword>
<feature type="transmembrane region" description="Helical" evidence="8">
    <location>
        <begin position="203"/>
        <end position="225"/>
    </location>
</feature>
<dbReference type="EMBL" id="SNXZ01000002">
    <property type="protein sequence ID" value="TDQ00303.1"/>
    <property type="molecule type" value="Genomic_DNA"/>
</dbReference>
<dbReference type="GO" id="GO:1902600">
    <property type="term" value="P:proton transmembrane transport"/>
    <property type="evidence" value="ECO:0007669"/>
    <property type="project" value="InterPro"/>
</dbReference>
<feature type="transmembrane region" description="Helical" evidence="8">
    <location>
        <begin position="383"/>
        <end position="403"/>
    </location>
</feature>
<feature type="transmembrane region" description="Helical" evidence="8">
    <location>
        <begin position="355"/>
        <end position="377"/>
    </location>
</feature>
<dbReference type="PANTHER" id="PTHR32468">
    <property type="entry name" value="CATION/H + ANTIPORTER"/>
    <property type="match status" value="1"/>
</dbReference>
<dbReference type="RefSeq" id="WP_166659104.1">
    <property type="nucleotide sequence ID" value="NZ_SNXZ01000002.1"/>
</dbReference>
<dbReference type="GO" id="GO:0016020">
    <property type="term" value="C:membrane"/>
    <property type="evidence" value="ECO:0007669"/>
    <property type="project" value="UniProtKB-SubCell"/>
</dbReference>
<keyword evidence="11" id="KW-1185">Reference proteome</keyword>
<accession>A0A4R6SF42</accession>
<feature type="domain" description="Cation/H+ exchanger transmembrane" evidence="9">
    <location>
        <begin position="20"/>
        <end position="397"/>
    </location>
</feature>
<dbReference type="AlphaFoldDB" id="A0A4R6SF42"/>
<gene>
    <name evidence="10" type="ORF">EV186_102164</name>
</gene>
<dbReference type="Pfam" id="PF00999">
    <property type="entry name" value="Na_H_Exchanger"/>
    <property type="match status" value="1"/>
</dbReference>
<evidence type="ECO:0000313" key="10">
    <source>
        <dbReference type="EMBL" id="TDQ00303.1"/>
    </source>
</evidence>
<evidence type="ECO:0000256" key="7">
    <source>
        <dbReference type="SAM" id="MobiDB-lite"/>
    </source>
</evidence>
<keyword evidence="6 8" id="KW-0472">Membrane</keyword>
<sequence>MNQIQFALKVFAALAVVLAATTACGRLAMLVRQPRVVGEMVAGVLLGPPLLGALAPAVEAHLFPSDVKNVLYVLSTIGLTFYMFLVGGSLDHHLISGPSARRASILAASGIVPTFILGSAAAAVFYSSLSPAGSTIWEFMLFVGGALSITAFPMLARILQERGIANSPIGGLTLVAAAIDDAAAWALLAVIIVVGTAGDPMDAVTTILGAALFAVLMLTVGRRLFARLGARVERDGRIGRDAMAVILFTVIAAGWFTDYIGIFSVFGGFITGLAMPQSPTMRRELQSRLTDLNSILLLPVFFAYSGLNTQLTGFGAGGNMWVPLVVISLAAIVGKYLGCASVVRLQGFSWRYASAVGGLMNARGLMILIFINIGLAYQMVTPGLFTILVLVAIITTGAAMPIYRASLPDGMDQQATRTKTAESGRTEAQEEATVRPPA</sequence>
<name>A0A4R6SF42_LABRH</name>
<keyword evidence="3 8" id="KW-0812">Transmembrane</keyword>
<feature type="transmembrane region" description="Helical" evidence="8">
    <location>
        <begin position="40"/>
        <end position="58"/>
    </location>
</feature>
<feature type="transmembrane region" description="Helical" evidence="8">
    <location>
        <begin position="171"/>
        <end position="197"/>
    </location>
</feature>
<dbReference type="Gene3D" id="1.20.1530.20">
    <property type="match status" value="1"/>
</dbReference>
<evidence type="ECO:0000256" key="2">
    <source>
        <dbReference type="ARBA" id="ARBA00022448"/>
    </source>
</evidence>
<feature type="region of interest" description="Disordered" evidence="7">
    <location>
        <begin position="411"/>
        <end position="438"/>
    </location>
</feature>
<reference evidence="10 11" key="1">
    <citation type="submission" date="2019-03" db="EMBL/GenBank/DDBJ databases">
        <title>Genomic Encyclopedia of Type Strains, Phase IV (KMG-IV): sequencing the most valuable type-strain genomes for metagenomic binning, comparative biology and taxonomic classification.</title>
        <authorList>
            <person name="Goeker M."/>
        </authorList>
    </citation>
    <scope>NUCLEOTIDE SEQUENCE [LARGE SCALE GENOMIC DNA]</scope>
    <source>
        <strain evidence="10 11">DSM 45361</strain>
    </source>
</reference>
<dbReference type="Proteomes" id="UP000295444">
    <property type="component" value="Unassembled WGS sequence"/>
</dbReference>
<dbReference type="PANTHER" id="PTHR32468:SF0">
    <property type="entry name" value="K(+)_H(+) ANTIPORTER 1"/>
    <property type="match status" value="1"/>
</dbReference>
<dbReference type="InterPro" id="IPR038770">
    <property type="entry name" value="Na+/solute_symporter_sf"/>
</dbReference>
<evidence type="ECO:0000256" key="3">
    <source>
        <dbReference type="ARBA" id="ARBA00022692"/>
    </source>
</evidence>
<comment type="subcellular location">
    <subcellularLocation>
        <location evidence="1">Membrane</location>
        <topology evidence="1">Multi-pass membrane protein</topology>
    </subcellularLocation>
</comment>
<organism evidence="10 11">
    <name type="scientific">Labedaea rhizosphaerae</name>
    <dbReference type="NCBI Taxonomy" id="598644"/>
    <lineage>
        <taxon>Bacteria</taxon>
        <taxon>Bacillati</taxon>
        <taxon>Actinomycetota</taxon>
        <taxon>Actinomycetes</taxon>
        <taxon>Pseudonocardiales</taxon>
        <taxon>Pseudonocardiaceae</taxon>
        <taxon>Labedaea</taxon>
    </lineage>
</organism>
<evidence type="ECO:0000256" key="1">
    <source>
        <dbReference type="ARBA" id="ARBA00004141"/>
    </source>
</evidence>
<evidence type="ECO:0000256" key="8">
    <source>
        <dbReference type="SAM" id="Phobius"/>
    </source>
</evidence>
<keyword evidence="5" id="KW-0406">Ion transport</keyword>